<reference evidence="2" key="1">
    <citation type="journal article" date="2019" name="Int. J. Syst. Evol. Microbiol.">
        <title>The Global Catalogue of Microorganisms (GCM) 10K type strain sequencing project: providing services to taxonomists for standard genome sequencing and annotation.</title>
        <authorList>
            <consortium name="The Broad Institute Genomics Platform"/>
            <consortium name="The Broad Institute Genome Sequencing Center for Infectious Disease"/>
            <person name="Wu L."/>
            <person name="Ma J."/>
        </authorList>
    </citation>
    <scope>NUCLEOTIDE SEQUENCE [LARGE SCALE GENOMIC DNA]</scope>
    <source>
        <strain evidence="2">JCM 17933</strain>
    </source>
</reference>
<proteinExistence type="predicted"/>
<sequence length="69" mass="7739">MLKALLSYVVGLRVQARHPQLVRVDDRHGLLRHCDFSPLGVWAAVDFGNGRTAWFPGDQVVLLSQGERL</sequence>
<organism evidence="1 2">
    <name type="scientific">Actinoallomurus oryzae</name>
    <dbReference type="NCBI Taxonomy" id="502180"/>
    <lineage>
        <taxon>Bacteria</taxon>
        <taxon>Bacillati</taxon>
        <taxon>Actinomycetota</taxon>
        <taxon>Actinomycetes</taxon>
        <taxon>Streptosporangiales</taxon>
        <taxon>Thermomonosporaceae</taxon>
        <taxon>Actinoallomurus</taxon>
    </lineage>
</organism>
<comment type="caution">
    <text evidence="1">The sequence shown here is derived from an EMBL/GenBank/DDBJ whole genome shotgun (WGS) entry which is preliminary data.</text>
</comment>
<gene>
    <name evidence="1" type="ORF">GCM10023191_102340</name>
</gene>
<dbReference type="RefSeq" id="WP_345475935.1">
    <property type="nucleotide sequence ID" value="NZ_BAABHF010000096.1"/>
</dbReference>
<dbReference type="Proteomes" id="UP001500503">
    <property type="component" value="Unassembled WGS sequence"/>
</dbReference>
<name>A0ABP8RAE9_9ACTN</name>
<protein>
    <submittedName>
        <fullName evidence="1">Uncharacterized protein</fullName>
    </submittedName>
</protein>
<evidence type="ECO:0000313" key="1">
    <source>
        <dbReference type="EMBL" id="GAA4522857.1"/>
    </source>
</evidence>
<evidence type="ECO:0000313" key="2">
    <source>
        <dbReference type="Proteomes" id="UP001500503"/>
    </source>
</evidence>
<accession>A0ABP8RAE9</accession>
<dbReference type="EMBL" id="BAABHF010000096">
    <property type="protein sequence ID" value="GAA4522857.1"/>
    <property type="molecule type" value="Genomic_DNA"/>
</dbReference>
<keyword evidence="2" id="KW-1185">Reference proteome</keyword>